<keyword evidence="4" id="KW-1185">Reference proteome</keyword>
<comment type="caution">
    <text evidence="3">The sequence shown here is derived from an EMBL/GenBank/DDBJ whole genome shotgun (WGS) entry which is preliminary data.</text>
</comment>
<keyword evidence="2" id="KW-0472">Membrane</keyword>
<protein>
    <submittedName>
        <fullName evidence="3">Uncharacterized protein</fullName>
    </submittedName>
</protein>
<proteinExistence type="predicted"/>
<name>A0A6I3KYA1_9NOCA</name>
<organism evidence="3 4">
    <name type="scientific">Nocardia aurantiaca</name>
    <dbReference type="NCBI Taxonomy" id="2675850"/>
    <lineage>
        <taxon>Bacteria</taxon>
        <taxon>Bacillati</taxon>
        <taxon>Actinomycetota</taxon>
        <taxon>Actinomycetes</taxon>
        <taxon>Mycobacteriales</taxon>
        <taxon>Nocardiaceae</taxon>
        <taxon>Nocardia</taxon>
    </lineage>
</organism>
<sequence length="94" mass="10199">MNEDDSARREFVLGLFLITIATPLIAGLAAFAAILGAFFISEGLERVLAARRRKPAPPGRLSPPPSATQRALRHTGHRHARRALSTRRPGGVLH</sequence>
<keyword evidence="2" id="KW-0812">Transmembrane</keyword>
<dbReference type="Proteomes" id="UP000432464">
    <property type="component" value="Unassembled WGS sequence"/>
</dbReference>
<evidence type="ECO:0000313" key="4">
    <source>
        <dbReference type="Proteomes" id="UP000432464"/>
    </source>
</evidence>
<evidence type="ECO:0000313" key="3">
    <source>
        <dbReference type="EMBL" id="MTE13526.1"/>
    </source>
</evidence>
<feature type="region of interest" description="Disordered" evidence="1">
    <location>
        <begin position="51"/>
        <end position="94"/>
    </location>
</feature>
<evidence type="ECO:0000256" key="2">
    <source>
        <dbReference type="SAM" id="Phobius"/>
    </source>
</evidence>
<dbReference type="AlphaFoldDB" id="A0A6I3KYA1"/>
<reference evidence="3 4" key="1">
    <citation type="submission" date="2019-11" db="EMBL/GenBank/DDBJ databases">
        <title>Nocardia sp. nov. CT2-14 isolated from soil.</title>
        <authorList>
            <person name="Kanchanasin P."/>
            <person name="Tanasupawat S."/>
            <person name="Yuki M."/>
            <person name="Kudo T."/>
        </authorList>
    </citation>
    <scope>NUCLEOTIDE SEQUENCE [LARGE SCALE GENOMIC DNA]</scope>
    <source>
        <strain evidence="3 4">CT2-14</strain>
    </source>
</reference>
<dbReference type="RefSeq" id="WP_154787983.1">
    <property type="nucleotide sequence ID" value="NZ_WMBB01000005.1"/>
</dbReference>
<accession>A0A6I3KYA1</accession>
<gene>
    <name evidence="3" type="ORF">GLP40_12165</name>
</gene>
<feature type="compositionally biased region" description="Basic residues" evidence="1">
    <location>
        <begin position="71"/>
        <end position="85"/>
    </location>
</feature>
<feature type="transmembrane region" description="Helical" evidence="2">
    <location>
        <begin position="12"/>
        <end position="44"/>
    </location>
</feature>
<evidence type="ECO:0000256" key="1">
    <source>
        <dbReference type="SAM" id="MobiDB-lite"/>
    </source>
</evidence>
<keyword evidence="2" id="KW-1133">Transmembrane helix</keyword>
<dbReference type="EMBL" id="WMBB01000005">
    <property type="protein sequence ID" value="MTE13526.1"/>
    <property type="molecule type" value="Genomic_DNA"/>
</dbReference>
<feature type="compositionally biased region" description="Pro residues" evidence="1">
    <location>
        <begin position="56"/>
        <end position="66"/>
    </location>
</feature>